<keyword evidence="5" id="KW-1185">Reference proteome</keyword>
<dbReference type="GO" id="GO:0016758">
    <property type="term" value="F:hexosyltransferase activity"/>
    <property type="evidence" value="ECO:0007669"/>
    <property type="project" value="UniProtKB-ARBA"/>
</dbReference>
<dbReference type="SUPFAM" id="SSF53448">
    <property type="entry name" value="Nucleotide-diphospho-sugar transferases"/>
    <property type="match status" value="1"/>
</dbReference>
<keyword evidence="1" id="KW-0812">Transmembrane</keyword>
<dbReference type="RefSeq" id="WP_070054244.1">
    <property type="nucleotide sequence ID" value="NZ_FVZF01000026.1"/>
</dbReference>
<dbReference type="EMBL" id="MJBR01000019">
    <property type="protein sequence ID" value="OEY72484.1"/>
    <property type="molecule type" value="Genomic_DNA"/>
</dbReference>
<gene>
    <name evidence="4" type="ORF">APR40_12840</name>
    <name evidence="3" type="ORF">BHS39_12875</name>
</gene>
<dbReference type="CDD" id="cd00761">
    <property type="entry name" value="Glyco_tranf_GTA_type"/>
    <property type="match status" value="1"/>
</dbReference>
<dbReference type="OrthoDB" id="9815829at2"/>
<dbReference type="EMBL" id="LKTR01000022">
    <property type="protein sequence ID" value="PKD18690.1"/>
    <property type="molecule type" value="Genomic_DNA"/>
</dbReference>
<sequence>MDNPLVSVIMPAFNAEDFIEAAVESVITQTYSNWELFIIDDASTDATFSKTKKLAKQDFRIKILQNQMNSGTGISRNKGIKAAQGDFIAFLDADDQWKPKKLQIQLEIMQEQDASVCFSSYLQIDENGNSRNEIIEALPTLTYQKLLKSNYLGNLTGIYSAKKLGKIYAPEIRKRQDWALWLEAVKKGGPAIGIQQCLAKYRVRKGSISRNKFEMLKYNFNIYYKILGFNFIKSTGYMLVFLKEHFLVKKKQVKKISN</sequence>
<keyword evidence="4" id="KW-0808">Transferase</keyword>
<dbReference type="AlphaFoldDB" id="A0A2N0TVC7"/>
<reference evidence="3 5" key="2">
    <citation type="submission" date="2016-09" db="EMBL/GenBank/DDBJ databases">
        <title>Genome Sequence of Salegentibacter salarius,Isolated from a Marine Solar Saltern of the Yellow Sea in South Korea.</title>
        <authorList>
            <person name="Zheng Q."/>
            <person name="Liu Y."/>
        </authorList>
    </citation>
    <scope>NUCLEOTIDE SEQUENCE [LARGE SCALE GENOMIC DNA]</scope>
    <source>
        <strain evidence="3 5">KCTC 12974</strain>
    </source>
</reference>
<evidence type="ECO:0000313" key="6">
    <source>
        <dbReference type="Proteomes" id="UP000232533"/>
    </source>
</evidence>
<dbReference type="Gene3D" id="3.90.550.10">
    <property type="entry name" value="Spore Coat Polysaccharide Biosynthesis Protein SpsA, Chain A"/>
    <property type="match status" value="1"/>
</dbReference>
<feature type="transmembrane region" description="Helical" evidence="1">
    <location>
        <begin position="222"/>
        <end position="242"/>
    </location>
</feature>
<dbReference type="InterPro" id="IPR029044">
    <property type="entry name" value="Nucleotide-diphossugar_trans"/>
</dbReference>
<dbReference type="Proteomes" id="UP000176009">
    <property type="component" value="Unassembled WGS sequence"/>
</dbReference>
<dbReference type="InterPro" id="IPR001173">
    <property type="entry name" value="Glyco_trans_2-like"/>
</dbReference>
<dbReference type="Pfam" id="PF00535">
    <property type="entry name" value="Glycos_transf_2"/>
    <property type="match status" value="1"/>
</dbReference>
<evidence type="ECO:0000256" key="1">
    <source>
        <dbReference type="SAM" id="Phobius"/>
    </source>
</evidence>
<keyword evidence="1" id="KW-0472">Membrane</keyword>
<organism evidence="4 6">
    <name type="scientific">Salegentibacter salarius</name>
    <dbReference type="NCBI Taxonomy" id="435906"/>
    <lineage>
        <taxon>Bacteria</taxon>
        <taxon>Pseudomonadati</taxon>
        <taxon>Bacteroidota</taxon>
        <taxon>Flavobacteriia</taxon>
        <taxon>Flavobacteriales</taxon>
        <taxon>Flavobacteriaceae</taxon>
        <taxon>Salegentibacter</taxon>
    </lineage>
</organism>
<reference evidence="4 6" key="1">
    <citation type="submission" date="2015-10" db="EMBL/GenBank/DDBJ databases">
        <title>Draft genome sequence of Salegentibacter salinarum KCTC 12975.</title>
        <authorList>
            <person name="Lin W."/>
            <person name="Zheng Q."/>
        </authorList>
    </citation>
    <scope>NUCLEOTIDE SEQUENCE [LARGE SCALE GENOMIC DNA]</scope>
    <source>
        <strain evidence="4 6">KCTC 12974</strain>
    </source>
</reference>
<evidence type="ECO:0000313" key="3">
    <source>
        <dbReference type="EMBL" id="OEY72484.1"/>
    </source>
</evidence>
<proteinExistence type="predicted"/>
<feature type="domain" description="Glycosyltransferase 2-like" evidence="2">
    <location>
        <begin position="7"/>
        <end position="144"/>
    </location>
</feature>
<evidence type="ECO:0000313" key="4">
    <source>
        <dbReference type="EMBL" id="PKD18690.1"/>
    </source>
</evidence>
<name>A0A2N0TVC7_9FLAO</name>
<dbReference type="Proteomes" id="UP000232533">
    <property type="component" value="Unassembled WGS sequence"/>
</dbReference>
<keyword evidence="1" id="KW-1133">Transmembrane helix</keyword>
<dbReference type="PANTHER" id="PTHR22916">
    <property type="entry name" value="GLYCOSYLTRANSFERASE"/>
    <property type="match status" value="1"/>
</dbReference>
<accession>A0A2N0TVC7</accession>
<evidence type="ECO:0000313" key="5">
    <source>
        <dbReference type="Proteomes" id="UP000176009"/>
    </source>
</evidence>
<dbReference type="PANTHER" id="PTHR22916:SF3">
    <property type="entry name" value="UDP-GLCNAC:BETAGAL BETA-1,3-N-ACETYLGLUCOSAMINYLTRANSFERASE-LIKE PROTEIN 1"/>
    <property type="match status" value="1"/>
</dbReference>
<comment type="caution">
    <text evidence="4">The sequence shown here is derived from an EMBL/GenBank/DDBJ whole genome shotgun (WGS) entry which is preliminary data.</text>
</comment>
<protein>
    <submittedName>
        <fullName evidence="4">Glycosyl transferase</fullName>
    </submittedName>
</protein>
<evidence type="ECO:0000259" key="2">
    <source>
        <dbReference type="Pfam" id="PF00535"/>
    </source>
</evidence>